<feature type="compositionally biased region" description="Pro residues" evidence="2">
    <location>
        <begin position="310"/>
        <end position="324"/>
    </location>
</feature>
<feature type="coiled-coil region" evidence="1">
    <location>
        <begin position="53"/>
        <end position="80"/>
    </location>
</feature>
<evidence type="ECO:0000313" key="4">
    <source>
        <dbReference type="Proteomes" id="UP000298030"/>
    </source>
</evidence>
<feature type="compositionally biased region" description="Low complexity" evidence="2">
    <location>
        <begin position="239"/>
        <end position="253"/>
    </location>
</feature>
<evidence type="ECO:0000256" key="1">
    <source>
        <dbReference type="SAM" id="Coils"/>
    </source>
</evidence>
<sequence length="441" mass="47870">MSSESSCHGSSTAAILWAHLSRKDNASRTTDTGTVIPPSGPQDKTAATMRVLLHDTQMNLERFSRNVERLIEDVRSTTQAVKQTGAMFEQEHDKLMGDILDLVNRVQTKTLASIGTPSQSGVVAGLFKDVDRRLESLDQKFDAIQAFNQTHSQALQTQMNTIQGLQHQQTIIVAAVSPLLPLLQSISSNRDNSVAPPTVIPGPLAPSGAPPKLSKEPPNSVISISSDGSAIHSRKRGRSSSASHPMASSPLASGYARKKSRTGSSSSATPCSSSAIERKVPQAQTPRRPLQELYFRSPRLTFTPREPQNVPIPPTISQPGPPAKASPNTGESRLDQMVRQISIQRHTPKTGLDQQHTILPLNMPNRRNVFTPQTPRLLSGKVVSGSAQQPSSHKLLTVPVPLSAMDRMPAPAFIPNRNQDPIPIKEGKRFIPLVDTDEEDE</sequence>
<keyword evidence="4" id="KW-1185">Reference proteome</keyword>
<evidence type="ECO:0000313" key="3">
    <source>
        <dbReference type="EMBL" id="TEB29107.1"/>
    </source>
</evidence>
<accession>A0A4Y7T4L1</accession>
<feature type="region of interest" description="Disordered" evidence="2">
    <location>
        <begin position="302"/>
        <end position="330"/>
    </location>
</feature>
<keyword evidence="1" id="KW-0175">Coiled coil</keyword>
<gene>
    <name evidence="3" type="ORF">FA13DRAFT_1690407</name>
</gene>
<protein>
    <submittedName>
        <fullName evidence="3">Uncharacterized protein</fullName>
    </submittedName>
</protein>
<reference evidence="3 4" key="1">
    <citation type="journal article" date="2019" name="Nat. Ecol. Evol.">
        <title>Megaphylogeny resolves global patterns of mushroom evolution.</title>
        <authorList>
            <person name="Varga T."/>
            <person name="Krizsan K."/>
            <person name="Foldi C."/>
            <person name="Dima B."/>
            <person name="Sanchez-Garcia M."/>
            <person name="Sanchez-Ramirez S."/>
            <person name="Szollosi G.J."/>
            <person name="Szarkandi J.G."/>
            <person name="Papp V."/>
            <person name="Albert L."/>
            <person name="Andreopoulos W."/>
            <person name="Angelini C."/>
            <person name="Antonin V."/>
            <person name="Barry K.W."/>
            <person name="Bougher N.L."/>
            <person name="Buchanan P."/>
            <person name="Buyck B."/>
            <person name="Bense V."/>
            <person name="Catcheside P."/>
            <person name="Chovatia M."/>
            <person name="Cooper J."/>
            <person name="Damon W."/>
            <person name="Desjardin D."/>
            <person name="Finy P."/>
            <person name="Geml J."/>
            <person name="Haridas S."/>
            <person name="Hughes K."/>
            <person name="Justo A."/>
            <person name="Karasinski D."/>
            <person name="Kautmanova I."/>
            <person name="Kiss B."/>
            <person name="Kocsube S."/>
            <person name="Kotiranta H."/>
            <person name="LaButti K.M."/>
            <person name="Lechner B.E."/>
            <person name="Liimatainen K."/>
            <person name="Lipzen A."/>
            <person name="Lukacs Z."/>
            <person name="Mihaltcheva S."/>
            <person name="Morgado L.N."/>
            <person name="Niskanen T."/>
            <person name="Noordeloos M.E."/>
            <person name="Ohm R.A."/>
            <person name="Ortiz-Santana B."/>
            <person name="Ovrebo C."/>
            <person name="Racz N."/>
            <person name="Riley R."/>
            <person name="Savchenko A."/>
            <person name="Shiryaev A."/>
            <person name="Soop K."/>
            <person name="Spirin V."/>
            <person name="Szebenyi C."/>
            <person name="Tomsovsky M."/>
            <person name="Tulloss R.E."/>
            <person name="Uehling J."/>
            <person name="Grigoriev I.V."/>
            <person name="Vagvolgyi C."/>
            <person name="Papp T."/>
            <person name="Martin F.M."/>
            <person name="Miettinen O."/>
            <person name="Hibbett D.S."/>
            <person name="Nagy L.G."/>
        </authorList>
    </citation>
    <scope>NUCLEOTIDE SEQUENCE [LARGE SCALE GENOMIC DNA]</scope>
    <source>
        <strain evidence="3 4">FP101781</strain>
    </source>
</reference>
<dbReference type="OrthoDB" id="3270311at2759"/>
<dbReference type="Proteomes" id="UP000298030">
    <property type="component" value="Unassembled WGS sequence"/>
</dbReference>
<feature type="compositionally biased region" description="Low complexity" evidence="2">
    <location>
        <begin position="262"/>
        <end position="274"/>
    </location>
</feature>
<evidence type="ECO:0000256" key="2">
    <source>
        <dbReference type="SAM" id="MobiDB-lite"/>
    </source>
</evidence>
<feature type="region of interest" description="Disordered" evidence="2">
    <location>
        <begin position="194"/>
        <end position="290"/>
    </location>
</feature>
<dbReference type="EMBL" id="QPFP01000029">
    <property type="protein sequence ID" value="TEB29107.1"/>
    <property type="molecule type" value="Genomic_DNA"/>
</dbReference>
<name>A0A4Y7T4L1_COPMI</name>
<dbReference type="STRING" id="71717.A0A4Y7T4L1"/>
<proteinExistence type="predicted"/>
<organism evidence="3 4">
    <name type="scientific">Coprinellus micaceus</name>
    <name type="common">Glistening ink-cap mushroom</name>
    <name type="synonym">Coprinus micaceus</name>
    <dbReference type="NCBI Taxonomy" id="71717"/>
    <lineage>
        <taxon>Eukaryota</taxon>
        <taxon>Fungi</taxon>
        <taxon>Dikarya</taxon>
        <taxon>Basidiomycota</taxon>
        <taxon>Agaricomycotina</taxon>
        <taxon>Agaricomycetes</taxon>
        <taxon>Agaricomycetidae</taxon>
        <taxon>Agaricales</taxon>
        <taxon>Agaricineae</taxon>
        <taxon>Psathyrellaceae</taxon>
        <taxon>Coprinellus</taxon>
    </lineage>
</organism>
<dbReference type="AlphaFoldDB" id="A0A4Y7T4L1"/>
<comment type="caution">
    <text evidence="3">The sequence shown here is derived from an EMBL/GenBank/DDBJ whole genome shotgun (WGS) entry which is preliminary data.</text>
</comment>